<evidence type="ECO:0000313" key="3">
    <source>
        <dbReference type="Proteomes" id="UP001165083"/>
    </source>
</evidence>
<dbReference type="Proteomes" id="UP001165083">
    <property type="component" value="Unassembled WGS sequence"/>
</dbReference>
<name>A0A9W7CNE5_9STRA</name>
<keyword evidence="3" id="KW-1185">Reference proteome</keyword>
<evidence type="ECO:0000256" key="1">
    <source>
        <dbReference type="SAM" id="MobiDB-lite"/>
    </source>
</evidence>
<evidence type="ECO:0000313" key="2">
    <source>
        <dbReference type="EMBL" id="GMF36549.1"/>
    </source>
</evidence>
<proteinExistence type="predicted"/>
<comment type="caution">
    <text evidence="2">The sequence shown here is derived from an EMBL/GenBank/DDBJ whole genome shotgun (WGS) entry which is preliminary data.</text>
</comment>
<feature type="compositionally biased region" description="Basic and acidic residues" evidence="1">
    <location>
        <begin position="168"/>
        <end position="194"/>
    </location>
</feature>
<sequence>MVSRFVTGERIEFELDEVVGASVVDVDGAVVNKLVMGERVDETKLDVDGASVVVLVDGDDGEDADVSEASEGTTIAPFVSEPRLSPVSRPSRRFRRACCSPVSTRIACVCEASVMASAASARPRTARTLTMAVFLATCQSIKVYVGASVERGSNQEGPIDGMAGPRAGDAHSRADRLQGHEGREESPGDGRSRDAMGPGLAASCRVLAARN</sequence>
<protein>
    <submittedName>
        <fullName evidence="2">Unnamed protein product</fullName>
    </submittedName>
</protein>
<feature type="region of interest" description="Disordered" evidence="1">
    <location>
        <begin position="152"/>
        <end position="199"/>
    </location>
</feature>
<dbReference type="AlphaFoldDB" id="A0A9W7CNE5"/>
<accession>A0A9W7CNE5</accession>
<reference evidence="2" key="1">
    <citation type="submission" date="2023-04" db="EMBL/GenBank/DDBJ databases">
        <title>Phytophthora lilii NBRC 32176.</title>
        <authorList>
            <person name="Ichikawa N."/>
            <person name="Sato H."/>
            <person name="Tonouchi N."/>
        </authorList>
    </citation>
    <scope>NUCLEOTIDE SEQUENCE</scope>
    <source>
        <strain evidence="2">NBRC 32176</strain>
    </source>
</reference>
<dbReference type="EMBL" id="BSXW01001410">
    <property type="protein sequence ID" value="GMF36549.1"/>
    <property type="molecule type" value="Genomic_DNA"/>
</dbReference>
<organism evidence="2 3">
    <name type="scientific">Phytophthora lilii</name>
    <dbReference type="NCBI Taxonomy" id="2077276"/>
    <lineage>
        <taxon>Eukaryota</taxon>
        <taxon>Sar</taxon>
        <taxon>Stramenopiles</taxon>
        <taxon>Oomycota</taxon>
        <taxon>Peronosporomycetes</taxon>
        <taxon>Peronosporales</taxon>
        <taxon>Peronosporaceae</taxon>
        <taxon>Phytophthora</taxon>
    </lineage>
</organism>
<gene>
    <name evidence="2" type="ORF">Plil01_001545500</name>
</gene>